<protein>
    <submittedName>
        <fullName evidence="1">DUF6624 domain-containing protein</fullName>
    </submittedName>
</protein>
<dbReference type="InterPro" id="IPR046732">
    <property type="entry name" value="DUF6624"/>
</dbReference>
<proteinExistence type="predicted"/>
<evidence type="ECO:0000313" key="1">
    <source>
        <dbReference type="EMBL" id="MFD2920002.1"/>
    </source>
</evidence>
<comment type="caution">
    <text evidence="1">The sequence shown here is derived from an EMBL/GenBank/DDBJ whole genome shotgun (WGS) entry which is preliminary data.</text>
</comment>
<reference evidence="2" key="1">
    <citation type="journal article" date="2019" name="Int. J. Syst. Evol. Microbiol.">
        <title>The Global Catalogue of Microorganisms (GCM) 10K type strain sequencing project: providing services to taxonomists for standard genome sequencing and annotation.</title>
        <authorList>
            <consortium name="The Broad Institute Genomics Platform"/>
            <consortium name="The Broad Institute Genome Sequencing Center for Infectious Disease"/>
            <person name="Wu L."/>
            <person name="Ma J."/>
        </authorList>
    </citation>
    <scope>NUCLEOTIDE SEQUENCE [LARGE SCALE GENOMIC DNA]</scope>
    <source>
        <strain evidence="2">KCTC 23299</strain>
    </source>
</reference>
<keyword evidence="2" id="KW-1185">Reference proteome</keyword>
<gene>
    <name evidence="1" type="ORF">ACFS6H_09805</name>
</gene>
<dbReference type="EMBL" id="JBHUOZ010000003">
    <property type="protein sequence ID" value="MFD2920002.1"/>
    <property type="molecule type" value="Genomic_DNA"/>
</dbReference>
<evidence type="ECO:0000313" key="2">
    <source>
        <dbReference type="Proteomes" id="UP001597511"/>
    </source>
</evidence>
<name>A0ABW6A406_9BACT</name>
<dbReference type="Pfam" id="PF20329">
    <property type="entry name" value="DUF6624"/>
    <property type="match status" value="1"/>
</dbReference>
<dbReference type="RefSeq" id="WP_386097798.1">
    <property type="nucleotide sequence ID" value="NZ_JBHUOZ010000003.1"/>
</dbReference>
<sequence>MQKVIFGFLMFFTSISLLGQDKISNPVLKVFIDSLYSADQAVQQNAIDAYQRTGSIDTFAVYEKIQIQTFEKHIPILKKIYSDNGYPTVDKVGKESTLHFFTLIQHADKDISFQKKMLPIIKKQVDKGQISGREYAYLYDRVQINSGKEQLYGTQLEYDTEGNAIPKNLKDKQNVDQRRAAFKMETLEKYLVKATELHKQMNRKK</sequence>
<organism evidence="1 2">
    <name type="scientific">Terrimonas rubra</name>
    <dbReference type="NCBI Taxonomy" id="1035890"/>
    <lineage>
        <taxon>Bacteria</taxon>
        <taxon>Pseudomonadati</taxon>
        <taxon>Bacteroidota</taxon>
        <taxon>Chitinophagia</taxon>
        <taxon>Chitinophagales</taxon>
        <taxon>Chitinophagaceae</taxon>
        <taxon>Terrimonas</taxon>
    </lineage>
</organism>
<accession>A0ABW6A406</accession>
<dbReference type="Proteomes" id="UP001597511">
    <property type="component" value="Unassembled WGS sequence"/>
</dbReference>